<evidence type="ECO:0000313" key="2">
    <source>
        <dbReference type="EMBL" id="KOR75291.1"/>
    </source>
</evidence>
<sequence>MFINKNFFYINFKNVPNPKANIIITHGLGESSQDYLPLADFLCQTGYAVILYDVRGHGKSGGSRGDVNNFHVLVDDLASIVKEIKKKSSLKIFLIGHSMGGIITNAYMVKYGEVNGSIISSAPAHVLNNKHLKCPFYWFNFKPRKLNFLSNKIAHAPLYKGYFPYHLEYVTPRLMRNLLVLSPQYLQKRLSFYVGSVLFLYSVQDKIISFKNGSFLFEKVPSKDKKLILYQVSYHNLFHDIEATKAFEDTVLWLDQRY</sequence>
<proteinExistence type="predicted"/>
<organism evidence="2 3">
    <name type="scientific">Candidatus Phytoplasma pruni</name>
    <dbReference type="NCBI Taxonomy" id="479893"/>
    <lineage>
        <taxon>Bacteria</taxon>
        <taxon>Bacillati</taxon>
        <taxon>Mycoplasmatota</taxon>
        <taxon>Mollicutes</taxon>
        <taxon>Acholeplasmatales</taxon>
        <taxon>Acholeplasmataceae</taxon>
        <taxon>Candidatus Phytoplasma</taxon>
        <taxon>16SrIII (X-disease group)</taxon>
    </lineage>
</organism>
<dbReference type="InterPro" id="IPR051044">
    <property type="entry name" value="MAG_DAG_Lipase"/>
</dbReference>
<comment type="caution">
    <text evidence="2">The sequence shown here is derived from an EMBL/GenBank/DDBJ whole genome shotgun (WGS) entry which is preliminary data.</text>
</comment>
<accession>A0A0M1MZG4</accession>
<dbReference type="Proteomes" id="UP000037386">
    <property type="component" value="Unassembled WGS sequence"/>
</dbReference>
<protein>
    <submittedName>
        <fullName evidence="2">Putative lysophospholipase</fullName>
    </submittedName>
</protein>
<dbReference type="OrthoDB" id="384284at2"/>
<dbReference type="PATRIC" id="fig|479893.3.peg.551"/>
<evidence type="ECO:0000313" key="3">
    <source>
        <dbReference type="Proteomes" id="UP000037386"/>
    </source>
</evidence>
<name>A0A0M1MZG4_9MOLU</name>
<reference evidence="3" key="1">
    <citation type="submission" date="2015-05" db="EMBL/GenBank/DDBJ databases">
        <title>Draft genome sequence of 'Candidatus Phytoplasma Pruni' strain CX, a plant pathogenic bacterium.</title>
        <authorList>
            <person name="Lee I.-M."/>
            <person name="Bottner-Parker K.D."/>
            <person name="Shao J."/>
            <person name="Gundersen-Rindal D.E."/>
            <person name="Zhao Y."/>
            <person name="Davis R.E."/>
        </authorList>
    </citation>
    <scope>NUCLEOTIDE SEQUENCE [LARGE SCALE GENOMIC DNA]</scope>
    <source>
        <strain evidence="3">CX</strain>
    </source>
</reference>
<evidence type="ECO:0000259" key="1">
    <source>
        <dbReference type="Pfam" id="PF12146"/>
    </source>
</evidence>
<feature type="domain" description="Serine aminopeptidase S33" evidence="1">
    <location>
        <begin position="17"/>
        <end position="241"/>
    </location>
</feature>
<dbReference type="STRING" id="479893.CPX_001735"/>
<dbReference type="Pfam" id="PF12146">
    <property type="entry name" value="Hydrolase_4"/>
    <property type="match status" value="1"/>
</dbReference>
<dbReference type="InterPro" id="IPR022742">
    <property type="entry name" value="Hydrolase_4"/>
</dbReference>
<dbReference type="PRINTS" id="PR00111">
    <property type="entry name" value="ABHYDROLASE"/>
</dbReference>
<dbReference type="InterPro" id="IPR000073">
    <property type="entry name" value="AB_hydrolase_1"/>
</dbReference>
<dbReference type="SUPFAM" id="SSF53474">
    <property type="entry name" value="alpha/beta-Hydrolases"/>
    <property type="match status" value="1"/>
</dbReference>
<dbReference type="InterPro" id="IPR029058">
    <property type="entry name" value="AB_hydrolase_fold"/>
</dbReference>
<dbReference type="PANTHER" id="PTHR11614">
    <property type="entry name" value="PHOSPHOLIPASE-RELATED"/>
    <property type="match status" value="1"/>
</dbReference>
<dbReference type="Gene3D" id="3.40.50.1820">
    <property type="entry name" value="alpha/beta hydrolase"/>
    <property type="match status" value="1"/>
</dbReference>
<dbReference type="AlphaFoldDB" id="A0A0M1MZG4"/>
<dbReference type="RefSeq" id="WP_053521573.1">
    <property type="nucleotide sequence ID" value="NZ_LHCF01000019.1"/>
</dbReference>
<gene>
    <name evidence="2" type="primary">pldB</name>
    <name evidence="2" type="ORF">CPX_001735</name>
</gene>
<dbReference type="EMBL" id="LHCF01000019">
    <property type="protein sequence ID" value="KOR75291.1"/>
    <property type="molecule type" value="Genomic_DNA"/>
</dbReference>